<dbReference type="EMBL" id="SPAZ01000294">
    <property type="protein sequence ID" value="TQE21164.1"/>
    <property type="molecule type" value="Genomic_DNA"/>
</dbReference>
<dbReference type="Proteomes" id="UP000318720">
    <property type="component" value="Unassembled WGS sequence"/>
</dbReference>
<feature type="transmembrane region" description="Helical" evidence="1">
    <location>
        <begin position="100"/>
        <end position="121"/>
    </location>
</feature>
<organism evidence="2 3">
    <name type="scientific">Streptomyces ipomoeae</name>
    <dbReference type="NCBI Taxonomy" id="103232"/>
    <lineage>
        <taxon>Bacteria</taxon>
        <taxon>Bacillati</taxon>
        <taxon>Actinomycetota</taxon>
        <taxon>Actinomycetes</taxon>
        <taxon>Kitasatosporales</taxon>
        <taxon>Streptomycetaceae</taxon>
        <taxon>Streptomyces</taxon>
    </lineage>
</organism>
<accession>A0AAE9AWG3</accession>
<evidence type="ECO:0000313" key="2">
    <source>
        <dbReference type="EMBL" id="TQE21164.1"/>
    </source>
</evidence>
<keyword evidence="1" id="KW-1133">Transmembrane helix</keyword>
<dbReference type="RefSeq" id="WP_009326253.1">
    <property type="nucleotide sequence ID" value="NZ_JARAVD010001011.1"/>
</dbReference>
<evidence type="ECO:0000313" key="3">
    <source>
        <dbReference type="Proteomes" id="UP000318720"/>
    </source>
</evidence>
<reference evidence="2 3" key="1">
    <citation type="submission" date="2019-03" db="EMBL/GenBank/DDBJ databases">
        <title>Comparative genomic analyses of the sweetpotato soil rot pathogen, Streptomyces ipomoeae.</title>
        <authorList>
            <person name="Ruschel Soares N."/>
            <person name="Badger J.H."/>
            <person name="Huguet-Tapia J.C."/>
            <person name="Clark C.A."/>
            <person name="Pettis G.S."/>
        </authorList>
    </citation>
    <scope>NUCLEOTIDE SEQUENCE [LARGE SCALE GENOMIC DNA]</scope>
    <source>
        <strain evidence="2 3">88-35</strain>
    </source>
</reference>
<dbReference type="AlphaFoldDB" id="A0AAE9AWG3"/>
<evidence type="ECO:0000256" key="1">
    <source>
        <dbReference type="SAM" id="Phobius"/>
    </source>
</evidence>
<comment type="caution">
    <text evidence="2">The sequence shown here is derived from an EMBL/GenBank/DDBJ whole genome shotgun (WGS) entry which is preliminary data.</text>
</comment>
<keyword evidence="1" id="KW-0812">Transmembrane</keyword>
<name>A0AAE9AWG3_9ACTN</name>
<proteinExistence type="predicted"/>
<keyword evidence="1" id="KW-0472">Membrane</keyword>
<feature type="transmembrane region" description="Helical" evidence="1">
    <location>
        <begin position="44"/>
        <end position="62"/>
    </location>
</feature>
<feature type="transmembrane region" description="Helical" evidence="1">
    <location>
        <begin position="68"/>
        <end position="88"/>
    </location>
</feature>
<sequence length="125" mass="13463">MGQDAGDLVGLPLSGHLGEDARGVDAQDRYVAVQRPPAQVRRGGLVLAFVLYVLDLMGLAYARSLDGFWYVAMRFLCGIGGLVVLGFLSIARKTLYATGLVYWPVVLASFTGLALLLNEFFPILG</sequence>
<protein>
    <submittedName>
        <fullName evidence="2">Uncharacterized protein</fullName>
    </submittedName>
</protein>
<gene>
    <name evidence="2" type="ORF">Sipo8835_37840</name>
</gene>